<dbReference type="EMBL" id="CP010802">
    <property type="protein sequence ID" value="ALC16359.1"/>
    <property type="molecule type" value="Genomic_DNA"/>
</dbReference>
<dbReference type="CDD" id="cd06453">
    <property type="entry name" value="SufS_like"/>
    <property type="match status" value="1"/>
</dbReference>
<dbReference type="PIRSF" id="PIRSF005572">
    <property type="entry name" value="NifS"/>
    <property type="match status" value="1"/>
</dbReference>
<dbReference type="InterPro" id="IPR010969">
    <property type="entry name" value="Cys_dSase-rel_unknwn_funct"/>
</dbReference>
<dbReference type="InterPro" id="IPR015422">
    <property type="entry name" value="PyrdxlP-dep_Trfase_small"/>
</dbReference>
<dbReference type="GO" id="GO:0031071">
    <property type="term" value="F:cysteine desulfurase activity"/>
    <property type="evidence" value="ECO:0007669"/>
    <property type="project" value="UniProtKB-EC"/>
</dbReference>
<dbReference type="Gene3D" id="3.40.640.10">
    <property type="entry name" value="Type I PLP-dependent aspartate aminotransferase-like (Major domain)"/>
    <property type="match status" value="1"/>
</dbReference>
<evidence type="ECO:0000313" key="8">
    <source>
        <dbReference type="EMBL" id="ALC16359.1"/>
    </source>
</evidence>
<dbReference type="PATRIC" id="fig|1603606.3.peg.1721"/>
<dbReference type="InterPro" id="IPR016454">
    <property type="entry name" value="Cysteine_dSase"/>
</dbReference>
<dbReference type="KEGG" id="des:DSOUD_1580"/>
<dbReference type="STRING" id="1603606.DSOUD_1580"/>
<accession>A0A0M3QFJ9</accession>
<dbReference type="RefSeq" id="WP_053550473.1">
    <property type="nucleotide sequence ID" value="NZ_CP010802.1"/>
</dbReference>
<dbReference type="InterPro" id="IPR000192">
    <property type="entry name" value="Aminotrans_V_dom"/>
</dbReference>
<dbReference type="NCBIfam" id="TIGR01977">
    <property type="entry name" value="am_tr_V_EF2568"/>
    <property type="match status" value="1"/>
</dbReference>
<dbReference type="Gene3D" id="3.90.1150.10">
    <property type="entry name" value="Aspartate Aminotransferase, domain 1"/>
    <property type="match status" value="1"/>
</dbReference>
<dbReference type="InterPro" id="IPR015421">
    <property type="entry name" value="PyrdxlP-dep_Trfase_major"/>
</dbReference>
<dbReference type="GO" id="GO:0030170">
    <property type="term" value="F:pyridoxal phosphate binding"/>
    <property type="evidence" value="ECO:0007669"/>
    <property type="project" value="InterPro"/>
</dbReference>
<dbReference type="AlphaFoldDB" id="A0A0M3QFJ9"/>
<comment type="catalytic activity">
    <reaction evidence="6">
        <text>(sulfur carrier)-H + L-cysteine = (sulfur carrier)-SH + L-alanine</text>
        <dbReference type="Rhea" id="RHEA:43892"/>
        <dbReference type="Rhea" id="RHEA-COMP:14737"/>
        <dbReference type="Rhea" id="RHEA-COMP:14739"/>
        <dbReference type="ChEBI" id="CHEBI:29917"/>
        <dbReference type="ChEBI" id="CHEBI:35235"/>
        <dbReference type="ChEBI" id="CHEBI:57972"/>
        <dbReference type="ChEBI" id="CHEBI:64428"/>
        <dbReference type="EC" id="2.8.1.7"/>
    </reaction>
</comment>
<dbReference type="GO" id="GO:0006534">
    <property type="term" value="P:cysteine metabolic process"/>
    <property type="evidence" value="ECO:0007669"/>
    <property type="project" value="InterPro"/>
</dbReference>
<dbReference type="InterPro" id="IPR015424">
    <property type="entry name" value="PyrdxlP-dep_Trfase"/>
</dbReference>
<evidence type="ECO:0000259" key="7">
    <source>
        <dbReference type="Pfam" id="PF00266"/>
    </source>
</evidence>
<proteinExistence type="inferred from homology"/>
<name>A0A0M3QFJ9_9BACT</name>
<evidence type="ECO:0000313" key="9">
    <source>
        <dbReference type="Proteomes" id="UP000057158"/>
    </source>
</evidence>
<evidence type="ECO:0000256" key="4">
    <source>
        <dbReference type="ARBA" id="ARBA00022679"/>
    </source>
</evidence>
<keyword evidence="9" id="KW-1185">Reference proteome</keyword>
<sequence>MAIYFDNAATTFPKPEAVICAVEEALRFCGANPGRGGHRMALDAVRLVFETREALASFFAIDDASRIAFTANATEAINLALFGLLRPGDRVVTSTMEHNAVTRPLRALQERGVTVVKVAADPQGFVDPAAIRQACLAEKTRLVVLSHCSNVTGTVQPIEEIGPWCRRQGIRFMVDAAQSAGLIAINVEGMAIDLLAVPGHKGLLGPQGTGFLYVRKGLNLTPLIYGGTGGNSHSELQPEEMPERLESGTLNLPGLAGLKAGVEFLSAEGLAEVRAHEGELLERLIAGLREIPGISLYGPADPRSHGGALSFNLAGRDPAEVGFLLDRDYAIFSRVGLHCAPDAHRSIGTFPRGTVRVSPGYFSTAEEIDQLLVALSAISTHPPD</sequence>
<comment type="cofactor">
    <cofactor evidence="1">
        <name>pyridoxal 5'-phosphate</name>
        <dbReference type="ChEBI" id="CHEBI:597326"/>
    </cofactor>
</comment>
<dbReference type="Proteomes" id="UP000057158">
    <property type="component" value="Chromosome"/>
</dbReference>
<feature type="domain" description="Aminotransferase class V" evidence="7">
    <location>
        <begin position="3"/>
        <end position="371"/>
    </location>
</feature>
<organism evidence="8 9">
    <name type="scientific">Desulfuromonas soudanensis</name>
    <dbReference type="NCBI Taxonomy" id="1603606"/>
    <lineage>
        <taxon>Bacteria</taxon>
        <taxon>Pseudomonadati</taxon>
        <taxon>Thermodesulfobacteriota</taxon>
        <taxon>Desulfuromonadia</taxon>
        <taxon>Desulfuromonadales</taxon>
        <taxon>Desulfuromonadaceae</taxon>
        <taxon>Desulfuromonas</taxon>
    </lineage>
</organism>
<dbReference type="InterPro" id="IPR010970">
    <property type="entry name" value="Cys_dSase_SufS"/>
</dbReference>
<reference evidence="8 9" key="1">
    <citation type="submission" date="2015-07" db="EMBL/GenBank/DDBJ databases">
        <title>Isolation and Genomic Characterization of a Novel Halophilic Metal-Reducing Deltaproteobacterium from the Deep Subsurface.</title>
        <authorList>
            <person name="Badalamenti J.P."/>
            <person name="Summers Z.M."/>
            <person name="Gralnick J.A."/>
            <person name="Bond D.R."/>
        </authorList>
    </citation>
    <scope>NUCLEOTIDE SEQUENCE [LARGE SCALE GENOMIC DNA]</scope>
    <source>
        <strain evidence="8 9">WTL</strain>
    </source>
</reference>
<comment type="similarity">
    <text evidence="2">Belongs to the class-V pyridoxal-phosphate-dependent aminotransferase family. Csd subfamily.</text>
</comment>
<keyword evidence="5" id="KW-0663">Pyridoxal phosphate</keyword>
<dbReference type="OrthoDB" id="9808002at2"/>
<protein>
    <recommendedName>
        <fullName evidence="3">cysteine desulfurase</fullName>
        <ecNumber evidence="3">2.8.1.7</ecNumber>
    </recommendedName>
</protein>
<dbReference type="PANTHER" id="PTHR43586:SF4">
    <property type="entry name" value="ISOPENICILLIN N EPIMERASE"/>
    <property type="match status" value="1"/>
</dbReference>
<keyword evidence="4" id="KW-0808">Transferase</keyword>
<gene>
    <name evidence="8" type="ORF">DSOUD_1580</name>
</gene>
<evidence type="ECO:0000256" key="2">
    <source>
        <dbReference type="ARBA" id="ARBA00010447"/>
    </source>
</evidence>
<dbReference type="Pfam" id="PF00266">
    <property type="entry name" value="Aminotran_5"/>
    <property type="match status" value="1"/>
</dbReference>
<dbReference type="SUPFAM" id="SSF53383">
    <property type="entry name" value="PLP-dependent transferases"/>
    <property type="match status" value="1"/>
</dbReference>
<evidence type="ECO:0000256" key="6">
    <source>
        <dbReference type="ARBA" id="ARBA00050776"/>
    </source>
</evidence>
<dbReference type="PANTHER" id="PTHR43586">
    <property type="entry name" value="CYSTEINE DESULFURASE"/>
    <property type="match status" value="1"/>
</dbReference>
<evidence type="ECO:0000256" key="5">
    <source>
        <dbReference type="ARBA" id="ARBA00022898"/>
    </source>
</evidence>
<dbReference type="EC" id="2.8.1.7" evidence="3"/>
<evidence type="ECO:0000256" key="1">
    <source>
        <dbReference type="ARBA" id="ARBA00001933"/>
    </source>
</evidence>
<evidence type="ECO:0000256" key="3">
    <source>
        <dbReference type="ARBA" id="ARBA00012239"/>
    </source>
</evidence>